<keyword evidence="2" id="KW-1185">Reference proteome</keyword>
<evidence type="ECO:0000313" key="2">
    <source>
        <dbReference type="Proteomes" id="UP001066276"/>
    </source>
</evidence>
<dbReference type="EMBL" id="JANPWB010000006">
    <property type="protein sequence ID" value="KAJ1178861.1"/>
    <property type="molecule type" value="Genomic_DNA"/>
</dbReference>
<accession>A0AAV7TQW3</accession>
<organism evidence="1 2">
    <name type="scientific">Pleurodeles waltl</name>
    <name type="common">Iberian ribbed newt</name>
    <dbReference type="NCBI Taxonomy" id="8319"/>
    <lineage>
        <taxon>Eukaryota</taxon>
        <taxon>Metazoa</taxon>
        <taxon>Chordata</taxon>
        <taxon>Craniata</taxon>
        <taxon>Vertebrata</taxon>
        <taxon>Euteleostomi</taxon>
        <taxon>Amphibia</taxon>
        <taxon>Batrachia</taxon>
        <taxon>Caudata</taxon>
        <taxon>Salamandroidea</taxon>
        <taxon>Salamandridae</taxon>
        <taxon>Pleurodelinae</taxon>
        <taxon>Pleurodeles</taxon>
    </lineage>
</organism>
<sequence>MARAFCTAVAEGNATEDEPRLKDPMLAVKDTKAIVKSKIDATTTEVGLLHMDLRKITDRVEQAETTLSALEGEMTALRFVVIILKKENVTVQPKLENAEGRAHCNIFPLLFLKETVEVPRANLFLEDWRNRTRLQRFSSVRFLARRDSEHSLIWSESERQKMRKNQGCKPDKRIECPKVMEELRLTIEVYLWESTGTVDFKLVFWKAYVKVLKGQAPCFASASRKRRWNEMQKGETQLLDLE</sequence>
<gene>
    <name evidence="1" type="ORF">NDU88_004103</name>
</gene>
<reference evidence="1" key="1">
    <citation type="journal article" date="2022" name="bioRxiv">
        <title>Sequencing and chromosome-scale assembly of the giantPleurodeles waltlgenome.</title>
        <authorList>
            <person name="Brown T."/>
            <person name="Elewa A."/>
            <person name="Iarovenko S."/>
            <person name="Subramanian E."/>
            <person name="Araus A.J."/>
            <person name="Petzold A."/>
            <person name="Susuki M."/>
            <person name="Suzuki K.-i.T."/>
            <person name="Hayashi T."/>
            <person name="Toyoda A."/>
            <person name="Oliveira C."/>
            <person name="Osipova E."/>
            <person name="Leigh N.D."/>
            <person name="Simon A."/>
            <person name="Yun M.H."/>
        </authorList>
    </citation>
    <scope>NUCLEOTIDE SEQUENCE</scope>
    <source>
        <strain evidence="1">20211129_DDA</strain>
        <tissue evidence="1">Liver</tissue>
    </source>
</reference>
<protein>
    <submittedName>
        <fullName evidence="1">Uncharacterized protein</fullName>
    </submittedName>
</protein>
<name>A0AAV7TQW3_PLEWA</name>
<dbReference type="Proteomes" id="UP001066276">
    <property type="component" value="Chromosome 3_2"/>
</dbReference>
<evidence type="ECO:0000313" key="1">
    <source>
        <dbReference type="EMBL" id="KAJ1178861.1"/>
    </source>
</evidence>
<dbReference type="AlphaFoldDB" id="A0AAV7TQW3"/>
<comment type="caution">
    <text evidence="1">The sequence shown here is derived from an EMBL/GenBank/DDBJ whole genome shotgun (WGS) entry which is preliminary data.</text>
</comment>
<proteinExistence type="predicted"/>